<dbReference type="Proteomes" id="UP001157960">
    <property type="component" value="Unassembled WGS sequence"/>
</dbReference>
<evidence type="ECO:0000313" key="2">
    <source>
        <dbReference type="Proteomes" id="UP001157960"/>
    </source>
</evidence>
<evidence type="ECO:0000313" key="1">
    <source>
        <dbReference type="EMBL" id="SMP22624.1"/>
    </source>
</evidence>
<dbReference type="EMBL" id="FXTZ01000006">
    <property type="protein sequence ID" value="SMP22624.1"/>
    <property type="molecule type" value="Genomic_DNA"/>
</dbReference>
<accession>A0ABY1P0F6</accession>
<proteinExistence type="predicted"/>
<organism evidence="1 2">
    <name type="scientific">Chryseobacterium profundimaris</name>
    <dbReference type="NCBI Taxonomy" id="1387275"/>
    <lineage>
        <taxon>Bacteria</taxon>
        <taxon>Pseudomonadati</taxon>
        <taxon>Bacteroidota</taxon>
        <taxon>Flavobacteriia</taxon>
        <taxon>Flavobacteriales</taxon>
        <taxon>Weeksellaceae</taxon>
        <taxon>Chryseobacterium group</taxon>
        <taxon>Chryseobacterium</taxon>
    </lineage>
</organism>
<keyword evidence="2" id="KW-1185">Reference proteome</keyword>
<sequence length="143" mass="17113">MGIMRQKLLLQFLLLTFSLINSQIIKIEKKDTFKLIKKEEFKEDGLMFYKDEYNLVIYNKDNIKYNKQNGYKPQILAGGLEICDKCKKEVYYFSIKKIKDKPQKPLNFYPIRELFKKLKNYSLGGGYFFINNTYYKNLGMPIE</sequence>
<protein>
    <submittedName>
        <fullName evidence="1">Uncharacterized protein</fullName>
    </submittedName>
</protein>
<dbReference type="RefSeq" id="WP_283422280.1">
    <property type="nucleotide sequence ID" value="NZ_FXTZ01000006.1"/>
</dbReference>
<name>A0ABY1P0F6_9FLAO</name>
<comment type="caution">
    <text evidence="1">The sequence shown here is derived from an EMBL/GenBank/DDBJ whole genome shotgun (WGS) entry which is preliminary data.</text>
</comment>
<reference evidence="1 2" key="1">
    <citation type="submission" date="2017-05" db="EMBL/GenBank/DDBJ databases">
        <authorList>
            <person name="Varghese N."/>
            <person name="Submissions S."/>
        </authorList>
    </citation>
    <scope>NUCLEOTIDE SEQUENCE [LARGE SCALE GENOMIC DNA]</scope>
    <source>
        <strain evidence="1 2">DSM 28214</strain>
    </source>
</reference>
<gene>
    <name evidence="1" type="ORF">SAMN06264346_106226</name>
</gene>